<protein>
    <submittedName>
        <fullName evidence="4">Uncharacterized protein</fullName>
    </submittedName>
</protein>
<evidence type="ECO:0000259" key="3">
    <source>
        <dbReference type="PROSITE" id="PS50405"/>
    </source>
</evidence>
<accession>A0A9N9U1N8</accession>
<feature type="domain" description="GST C-terminal" evidence="3">
    <location>
        <begin position="95"/>
        <end position="233"/>
    </location>
</feature>
<sequence length="236" mass="25860">MAAASDNKIILYTNHRCPWAHRAHIVLSELNIPFEEVIIDLDRPRDPWYLEINPRGLVPSINYNGTILTESGIISQFLADENPSDLLPASNAPGGALKRAQIGFFVDTLFSKTQGHLFKLGSVNSEAEFEKLSGDYVAAVAKEVEPLLKDAAPFFGGSKKLTFAEVLSGSFIIRLLTLSSAGVYPASIVSGLKEKAPNFYKWAEAISAHPSVTNIFDKDTIIEGSKARLQKQRSQI</sequence>
<dbReference type="PROSITE" id="PS51354">
    <property type="entry name" value="GLUTAREDOXIN_2"/>
    <property type="match status" value="1"/>
</dbReference>
<name>A0A9N9U1N8_9HYPO</name>
<dbReference type="SUPFAM" id="SSF52833">
    <property type="entry name" value="Thioredoxin-like"/>
    <property type="match status" value="1"/>
</dbReference>
<dbReference type="PANTHER" id="PTHR43968:SF8">
    <property type="entry name" value="S-TRANSFERASE, PUTATIVE (AFU_ORTHOLOGUE AFUA_2G00590)-RELATED"/>
    <property type="match status" value="1"/>
</dbReference>
<reference evidence="5" key="1">
    <citation type="submission" date="2019-06" db="EMBL/GenBank/DDBJ databases">
        <authorList>
            <person name="Broberg M."/>
        </authorList>
    </citation>
    <scope>NUCLEOTIDE SEQUENCE [LARGE SCALE GENOMIC DNA]</scope>
</reference>
<dbReference type="InterPro" id="IPR036249">
    <property type="entry name" value="Thioredoxin-like_sf"/>
</dbReference>
<dbReference type="Gene3D" id="1.20.1050.10">
    <property type="match status" value="1"/>
</dbReference>
<gene>
    <name evidence="4" type="ORF">CBYS24578_00016683</name>
</gene>
<dbReference type="CDD" id="cd00570">
    <property type="entry name" value="GST_N_family"/>
    <property type="match status" value="1"/>
</dbReference>
<dbReference type="InterPro" id="IPR050983">
    <property type="entry name" value="GST_Omega/HSP26"/>
</dbReference>
<proteinExistence type="inferred from homology"/>
<reference evidence="4 5" key="2">
    <citation type="submission" date="2021-10" db="EMBL/GenBank/DDBJ databases">
        <authorList>
            <person name="Piombo E."/>
        </authorList>
    </citation>
    <scope>NUCLEOTIDE SEQUENCE [LARGE SCALE GENOMIC DNA]</scope>
</reference>
<dbReference type="Pfam" id="PF13409">
    <property type="entry name" value="GST_N_2"/>
    <property type="match status" value="1"/>
</dbReference>
<evidence type="ECO:0000256" key="1">
    <source>
        <dbReference type="ARBA" id="ARBA00007409"/>
    </source>
</evidence>
<feature type="domain" description="GST N-terminal" evidence="2">
    <location>
        <begin position="7"/>
        <end position="86"/>
    </location>
</feature>
<dbReference type="SFLD" id="SFLDS00019">
    <property type="entry name" value="Glutathione_Transferase_(cytos"/>
    <property type="match status" value="1"/>
</dbReference>
<dbReference type="InterPro" id="IPR040079">
    <property type="entry name" value="Glutathione_S-Trfase"/>
</dbReference>
<dbReference type="InterPro" id="IPR004045">
    <property type="entry name" value="Glutathione_S-Trfase_N"/>
</dbReference>
<dbReference type="PROSITE" id="PS50404">
    <property type="entry name" value="GST_NTER"/>
    <property type="match status" value="1"/>
</dbReference>
<dbReference type="InterPro" id="IPR036282">
    <property type="entry name" value="Glutathione-S-Trfase_C_sf"/>
</dbReference>
<dbReference type="Gene3D" id="3.40.30.10">
    <property type="entry name" value="Glutaredoxin"/>
    <property type="match status" value="1"/>
</dbReference>
<evidence type="ECO:0000313" key="4">
    <source>
        <dbReference type="EMBL" id="CAG9975068.1"/>
    </source>
</evidence>
<dbReference type="Proteomes" id="UP000754883">
    <property type="component" value="Unassembled WGS sequence"/>
</dbReference>
<dbReference type="SUPFAM" id="SSF47616">
    <property type="entry name" value="GST C-terminal domain-like"/>
    <property type="match status" value="1"/>
</dbReference>
<comment type="similarity">
    <text evidence="1">Belongs to the GST superfamily.</text>
</comment>
<dbReference type="OrthoDB" id="202840at2759"/>
<dbReference type="GO" id="GO:0005737">
    <property type="term" value="C:cytoplasm"/>
    <property type="evidence" value="ECO:0007669"/>
    <property type="project" value="TreeGrafter"/>
</dbReference>
<comment type="caution">
    <text evidence="4">The sequence shown here is derived from an EMBL/GenBank/DDBJ whole genome shotgun (WGS) entry which is preliminary data.</text>
</comment>
<dbReference type="EMBL" id="CABFNO020001253">
    <property type="protein sequence ID" value="CAG9975068.1"/>
    <property type="molecule type" value="Genomic_DNA"/>
</dbReference>
<organism evidence="4 5">
    <name type="scientific">Clonostachys byssicola</name>
    <dbReference type="NCBI Taxonomy" id="160290"/>
    <lineage>
        <taxon>Eukaryota</taxon>
        <taxon>Fungi</taxon>
        <taxon>Dikarya</taxon>
        <taxon>Ascomycota</taxon>
        <taxon>Pezizomycotina</taxon>
        <taxon>Sordariomycetes</taxon>
        <taxon>Hypocreomycetidae</taxon>
        <taxon>Hypocreales</taxon>
        <taxon>Bionectriaceae</taxon>
        <taxon>Clonostachys</taxon>
    </lineage>
</organism>
<evidence type="ECO:0000313" key="5">
    <source>
        <dbReference type="Proteomes" id="UP000754883"/>
    </source>
</evidence>
<dbReference type="PANTHER" id="PTHR43968">
    <property type="match status" value="1"/>
</dbReference>
<dbReference type="AlphaFoldDB" id="A0A9N9U1N8"/>
<dbReference type="InterPro" id="IPR010987">
    <property type="entry name" value="Glutathione-S-Trfase_C-like"/>
</dbReference>
<dbReference type="PROSITE" id="PS50405">
    <property type="entry name" value="GST_CTER"/>
    <property type="match status" value="1"/>
</dbReference>
<evidence type="ECO:0000259" key="2">
    <source>
        <dbReference type="PROSITE" id="PS50404"/>
    </source>
</evidence>
<keyword evidence="5" id="KW-1185">Reference proteome</keyword>
<dbReference type="SFLD" id="SFLDG00358">
    <property type="entry name" value="Main_(cytGST)"/>
    <property type="match status" value="1"/>
</dbReference>